<organism evidence="1 3">
    <name type="scientific">Trichonephila inaurata madagascariensis</name>
    <dbReference type="NCBI Taxonomy" id="2747483"/>
    <lineage>
        <taxon>Eukaryota</taxon>
        <taxon>Metazoa</taxon>
        <taxon>Ecdysozoa</taxon>
        <taxon>Arthropoda</taxon>
        <taxon>Chelicerata</taxon>
        <taxon>Arachnida</taxon>
        <taxon>Araneae</taxon>
        <taxon>Araneomorphae</taxon>
        <taxon>Entelegynae</taxon>
        <taxon>Araneoidea</taxon>
        <taxon>Nephilidae</taxon>
        <taxon>Trichonephila</taxon>
        <taxon>Trichonephila inaurata</taxon>
    </lineage>
</organism>
<name>A0A8X6MA67_9ARAC</name>
<evidence type="ECO:0000313" key="2">
    <source>
        <dbReference type="EMBL" id="GFY56692.1"/>
    </source>
</evidence>
<dbReference type="EMBL" id="BMAV01024680">
    <property type="protein sequence ID" value="GFS35247.1"/>
    <property type="molecule type" value="Genomic_DNA"/>
</dbReference>
<evidence type="ECO:0000313" key="3">
    <source>
        <dbReference type="Proteomes" id="UP000886998"/>
    </source>
</evidence>
<evidence type="ECO:0000313" key="1">
    <source>
        <dbReference type="EMBL" id="GFS35247.1"/>
    </source>
</evidence>
<comment type="caution">
    <text evidence="1">The sequence shown here is derived from an EMBL/GenBank/DDBJ whole genome shotgun (WGS) entry which is preliminary data.</text>
</comment>
<reference evidence="1" key="1">
    <citation type="submission" date="2020-08" db="EMBL/GenBank/DDBJ databases">
        <title>Multicomponent nature underlies the extraordinary mechanical properties of spider dragline silk.</title>
        <authorList>
            <person name="Kono N."/>
            <person name="Nakamura H."/>
            <person name="Mori M."/>
            <person name="Yoshida Y."/>
            <person name="Ohtoshi R."/>
            <person name="Malay A.D."/>
            <person name="Moran D.A.P."/>
            <person name="Tomita M."/>
            <person name="Numata K."/>
            <person name="Arakawa K."/>
        </authorList>
    </citation>
    <scope>NUCLEOTIDE SEQUENCE</scope>
</reference>
<proteinExistence type="predicted"/>
<keyword evidence="3" id="KW-1185">Reference proteome</keyword>
<accession>A0A8X6MA67</accession>
<dbReference type="AlphaFoldDB" id="A0A8X6MA67"/>
<gene>
    <name evidence="2" type="ORF">TNIN_252871</name>
    <name evidence="1" type="ORF">TNIN_50011</name>
</gene>
<dbReference type="Proteomes" id="UP000886998">
    <property type="component" value="Unassembled WGS sequence"/>
</dbReference>
<dbReference type="EMBL" id="BMAV01011108">
    <property type="protein sequence ID" value="GFY56692.1"/>
    <property type="molecule type" value="Genomic_DNA"/>
</dbReference>
<protein>
    <submittedName>
        <fullName evidence="1">Uncharacterized protein</fullName>
    </submittedName>
</protein>
<sequence length="84" mass="9872">MIYTSLLGLIPEDRYQIYLQKIDKTQLSIAHIIAELYRSIPTNRVLYEADLQSLRPRSIPTLTICYSKLFSYQGQHRTAHFLRS</sequence>